<organism evidence="2 3">
    <name type="scientific">Rotaria magnacalcarata</name>
    <dbReference type="NCBI Taxonomy" id="392030"/>
    <lineage>
        <taxon>Eukaryota</taxon>
        <taxon>Metazoa</taxon>
        <taxon>Spiralia</taxon>
        <taxon>Gnathifera</taxon>
        <taxon>Rotifera</taxon>
        <taxon>Eurotatoria</taxon>
        <taxon>Bdelloidea</taxon>
        <taxon>Philodinida</taxon>
        <taxon>Philodinidae</taxon>
        <taxon>Rotaria</taxon>
    </lineage>
</organism>
<sequence length="498" mass="59038">MADGSESQSNSHNNTLLSSSSPSSPPIPVLHSYTDTPTAYEEYMVHRINAIIGGLFTQPDYETPYRFTFCWIFKNESELVDQQLMQQRHQQQLKKKKNRGNRKLQHFRRRCRAKGMNNHAIEMLTLVKKMNGSVHQNNQQIDKEKTDGSFIINAEMDIINMPISLKNQNRRNEYQYNDETLKMNSTNVSFILSQLISKEEWSSVPTKTCFKRSKRYNLSNDHWSQVSKLIPNYKKLSPYEFKDVLLQMIPRDFHDHTNEWLTHLIMLQFIQQRAELMCTVLQLQIEQTYWNYRSNLTNIPAVIWLLEAGEYVTKENFINWDHTKTKVNIQHRQTIIDNRLEQAKENLNIHFQTPYPFYYEIENKTCLIDFINVISNALVNLVENSLYYFRTNFEQKKILLNFDINDAHLVKSFYDLNPTEEQISSVQMIWRAKIKSCKRAIREKKKTNNHSSSMMHQLTMEKSIVISKINHFQSNHLFLQCIRLLKLVLQILNNVRNN</sequence>
<protein>
    <submittedName>
        <fullName evidence="2">Uncharacterized protein</fullName>
    </submittedName>
</protein>
<evidence type="ECO:0000313" key="3">
    <source>
        <dbReference type="Proteomes" id="UP000663855"/>
    </source>
</evidence>
<name>A0A815DIK0_9BILA</name>
<reference evidence="2" key="1">
    <citation type="submission" date="2021-02" db="EMBL/GenBank/DDBJ databases">
        <authorList>
            <person name="Nowell W R."/>
        </authorList>
    </citation>
    <scope>NUCLEOTIDE SEQUENCE</scope>
</reference>
<dbReference type="EMBL" id="CAJNOV010007782">
    <property type="protein sequence ID" value="CAF1298317.1"/>
    <property type="molecule type" value="Genomic_DNA"/>
</dbReference>
<evidence type="ECO:0000313" key="2">
    <source>
        <dbReference type="EMBL" id="CAF1298317.1"/>
    </source>
</evidence>
<dbReference type="Proteomes" id="UP000663855">
    <property type="component" value="Unassembled WGS sequence"/>
</dbReference>
<feature type="region of interest" description="Disordered" evidence="1">
    <location>
        <begin position="1"/>
        <end position="32"/>
    </location>
</feature>
<gene>
    <name evidence="2" type="ORF">CJN711_LOCUS16794</name>
</gene>
<proteinExistence type="predicted"/>
<accession>A0A815DIK0</accession>
<feature type="compositionally biased region" description="Low complexity" evidence="1">
    <location>
        <begin position="7"/>
        <end position="22"/>
    </location>
</feature>
<evidence type="ECO:0000256" key="1">
    <source>
        <dbReference type="SAM" id="MobiDB-lite"/>
    </source>
</evidence>
<dbReference type="AlphaFoldDB" id="A0A815DIK0"/>
<comment type="caution">
    <text evidence="2">The sequence shown here is derived from an EMBL/GenBank/DDBJ whole genome shotgun (WGS) entry which is preliminary data.</text>
</comment>